<evidence type="ECO:0000256" key="10">
    <source>
        <dbReference type="SAM" id="SignalP"/>
    </source>
</evidence>
<keyword evidence="7 8" id="KW-0998">Cell outer membrane</keyword>
<proteinExistence type="inferred from homology"/>
<comment type="subcellular location">
    <subcellularLocation>
        <location evidence="1 8">Cell outer membrane</location>
        <topology evidence="1 8">Multi-pass membrane protein</topology>
    </subcellularLocation>
</comment>
<comment type="similarity">
    <text evidence="8 9">Belongs to the TonB-dependent receptor family.</text>
</comment>
<evidence type="ECO:0000256" key="1">
    <source>
        <dbReference type="ARBA" id="ARBA00004571"/>
    </source>
</evidence>
<dbReference type="Pfam" id="PF00593">
    <property type="entry name" value="TonB_dep_Rec_b-barrel"/>
    <property type="match status" value="1"/>
</dbReference>
<evidence type="ECO:0000259" key="11">
    <source>
        <dbReference type="Pfam" id="PF00593"/>
    </source>
</evidence>
<protein>
    <submittedName>
        <fullName evidence="13">TonB-dependent receptor</fullName>
    </submittedName>
</protein>
<dbReference type="InterPro" id="IPR037066">
    <property type="entry name" value="Plug_dom_sf"/>
</dbReference>
<feature type="domain" description="TonB-dependent receptor plug" evidence="12">
    <location>
        <begin position="57"/>
        <end position="179"/>
    </location>
</feature>
<evidence type="ECO:0000259" key="12">
    <source>
        <dbReference type="Pfam" id="PF07715"/>
    </source>
</evidence>
<evidence type="ECO:0000256" key="8">
    <source>
        <dbReference type="PROSITE-ProRule" id="PRU01360"/>
    </source>
</evidence>
<evidence type="ECO:0000256" key="5">
    <source>
        <dbReference type="ARBA" id="ARBA00023077"/>
    </source>
</evidence>
<comment type="caution">
    <text evidence="13">The sequence shown here is derived from an EMBL/GenBank/DDBJ whole genome shotgun (WGS) entry which is preliminary data.</text>
</comment>
<dbReference type="GO" id="GO:0009279">
    <property type="term" value="C:cell outer membrane"/>
    <property type="evidence" value="ECO:0007669"/>
    <property type="project" value="UniProtKB-SubCell"/>
</dbReference>
<dbReference type="PANTHER" id="PTHR47234:SF3">
    <property type="entry name" value="SECRETIN_TONB SHORT N-TERMINAL DOMAIN-CONTAINING PROTEIN"/>
    <property type="match status" value="1"/>
</dbReference>
<evidence type="ECO:0000256" key="6">
    <source>
        <dbReference type="ARBA" id="ARBA00023136"/>
    </source>
</evidence>
<name>A0A5R9Q5T1_9GAMM</name>
<dbReference type="InterPro" id="IPR012910">
    <property type="entry name" value="Plug_dom"/>
</dbReference>
<keyword evidence="6 8" id="KW-0472">Membrane</keyword>
<dbReference type="Gene3D" id="2.40.170.20">
    <property type="entry name" value="TonB-dependent receptor, beta-barrel domain"/>
    <property type="match status" value="1"/>
</dbReference>
<evidence type="ECO:0000256" key="2">
    <source>
        <dbReference type="ARBA" id="ARBA00022448"/>
    </source>
</evidence>
<feature type="chain" id="PRO_5024372191" evidence="10">
    <location>
        <begin position="32"/>
        <end position="875"/>
    </location>
</feature>
<dbReference type="PROSITE" id="PS52016">
    <property type="entry name" value="TONB_DEPENDENT_REC_3"/>
    <property type="match status" value="1"/>
</dbReference>
<accession>A0A5R9Q5T1</accession>
<dbReference type="OrthoDB" id="9805434at2"/>
<dbReference type="AlphaFoldDB" id="A0A5R9Q5T1"/>
<evidence type="ECO:0000313" key="13">
    <source>
        <dbReference type="EMBL" id="TLX48315.1"/>
    </source>
</evidence>
<dbReference type="InterPro" id="IPR000531">
    <property type="entry name" value="Beta-barrel_TonB"/>
</dbReference>
<keyword evidence="5 9" id="KW-0798">TonB box</keyword>
<feature type="signal peptide" evidence="10">
    <location>
        <begin position="1"/>
        <end position="31"/>
    </location>
</feature>
<gene>
    <name evidence="13" type="ORF">C1E24_05835</name>
</gene>
<keyword evidence="2 8" id="KW-0813">Transport</keyword>
<organism evidence="13 14">
    <name type="scientific">Pseudoalteromonas phenolica</name>
    <dbReference type="NCBI Taxonomy" id="161398"/>
    <lineage>
        <taxon>Bacteria</taxon>
        <taxon>Pseudomonadati</taxon>
        <taxon>Pseudomonadota</taxon>
        <taxon>Gammaproteobacteria</taxon>
        <taxon>Alteromonadales</taxon>
        <taxon>Pseudoalteromonadaceae</taxon>
        <taxon>Pseudoalteromonas</taxon>
    </lineage>
</organism>
<evidence type="ECO:0000256" key="9">
    <source>
        <dbReference type="RuleBase" id="RU003357"/>
    </source>
</evidence>
<reference evidence="13 14" key="1">
    <citation type="submission" date="2018-01" db="EMBL/GenBank/DDBJ databases">
        <title>Co-occurrence of chitin degradation, pigmentation and bioactivity in marine Pseudoalteromonas.</title>
        <authorList>
            <person name="Paulsen S."/>
            <person name="Gram L."/>
            <person name="Machado H."/>
        </authorList>
    </citation>
    <scope>NUCLEOTIDE SEQUENCE [LARGE SCALE GENOMIC DNA]</scope>
    <source>
        <strain evidence="13 14">S3663</strain>
    </source>
</reference>
<dbReference type="PANTHER" id="PTHR47234">
    <property type="match status" value="1"/>
</dbReference>
<evidence type="ECO:0000256" key="4">
    <source>
        <dbReference type="ARBA" id="ARBA00022692"/>
    </source>
</evidence>
<evidence type="ECO:0000313" key="14">
    <source>
        <dbReference type="Proteomes" id="UP000309186"/>
    </source>
</evidence>
<dbReference type="InterPro" id="IPR036942">
    <property type="entry name" value="Beta-barrel_TonB_sf"/>
</dbReference>
<feature type="domain" description="TonB-dependent receptor-like beta-barrel" evidence="11">
    <location>
        <begin position="383"/>
        <end position="833"/>
    </location>
</feature>
<dbReference type="EMBL" id="PPSW01000007">
    <property type="protein sequence ID" value="TLX48315.1"/>
    <property type="molecule type" value="Genomic_DNA"/>
</dbReference>
<evidence type="ECO:0000256" key="7">
    <source>
        <dbReference type="ARBA" id="ARBA00023237"/>
    </source>
</evidence>
<dbReference type="Proteomes" id="UP000309186">
    <property type="component" value="Unassembled WGS sequence"/>
</dbReference>
<dbReference type="InterPro" id="IPR039426">
    <property type="entry name" value="TonB-dep_rcpt-like"/>
</dbReference>
<keyword evidence="3 8" id="KW-1134">Transmembrane beta strand</keyword>
<dbReference type="Gene3D" id="2.170.130.10">
    <property type="entry name" value="TonB-dependent receptor, plug domain"/>
    <property type="match status" value="1"/>
</dbReference>
<sequence length="875" mass="94873">MKLKLSNVSRAITYALASTASVGLLSATAYADESGDGAEKNIEKIAVVGSRSAPRSVDDSPVPIDIIGGDELDKNASTDMLDMLQASIPSFNVRQQPISDAASFIRPVNLRGLSSDSTLILLNGKRRHRASVIAFQGGGVNDGAQGPDISVIPSVALKQVEVLRDGAAAQYGSDAIAGVMNFVLKDSSEGGSISVRHGEYFEGDGTQFVVDGNLGLPFTDDGFANLSFQYKSADPTSRSVQRPDAAALIAAGNTHVNDPAQVWGNPEIEDDITLFGNVGLDLGNDKEFYMFGNYSDRIATGGYYYRNPQNRGGVFTGTDADGNDIHLVGDMDGLNNGIECPSIPKLPNTTNILDNETYKLIADPNTAVGKNCWAFNELFPGGYTPQFTGEINDTSLTMGTRGDITEGFLEGAFIDISGSYGRNKSTYTLVNTVNPSMGSLNADQPNNAFEAGSYIQLEKSFNIDLTKGFDVGLDDDLNFATGIEWRQESFEIISGEQASWEQGPLASQGFSVGSHGFAGFSPESQGINKRQSFSAYADAETYFTEDLLLGAALRYEDFSSFGSTTNYKVTAQYQLTDDLSIRGSHSTGFRAPTVGQANVVNTQTSLVNGELIQSATYPPTHPVSAELGGKELDPEESTSYAVGLVYKTGEFFMTIDAYNIEVTDRIAQTDKVFITQANVDNLQGKYPSPELLLGGSVTFFANDFDTTTQGVDVVMNYGMDMFDGYSKISLAYNYNTTKVDDPGQFTSAFKVRRLEEGIPEHRATLTFAQNWEDVSMFLRANYFGEWFATHADEPDVDSSYGWSETVGSSFTLDAEVTYYFNEQWTMSVGANNILDTEAQELQKDGAYSIVSGKYYESGPFDYNGGFYYVKATYKF</sequence>
<evidence type="ECO:0000256" key="3">
    <source>
        <dbReference type="ARBA" id="ARBA00022452"/>
    </source>
</evidence>
<dbReference type="SUPFAM" id="SSF56935">
    <property type="entry name" value="Porins"/>
    <property type="match status" value="1"/>
</dbReference>
<keyword evidence="10" id="KW-0732">Signal</keyword>
<dbReference type="Pfam" id="PF07715">
    <property type="entry name" value="Plug"/>
    <property type="match status" value="1"/>
</dbReference>
<dbReference type="RefSeq" id="WP_138479594.1">
    <property type="nucleotide sequence ID" value="NZ_PPSW01000007.1"/>
</dbReference>
<keyword evidence="4 8" id="KW-0812">Transmembrane</keyword>
<keyword evidence="13" id="KW-0675">Receptor</keyword>